<dbReference type="Proteomes" id="UP000315724">
    <property type="component" value="Chromosome"/>
</dbReference>
<dbReference type="OrthoDB" id="291547at2"/>
<dbReference type="EMBL" id="CP036267">
    <property type="protein sequence ID" value="QDT33994.1"/>
    <property type="molecule type" value="Genomic_DNA"/>
</dbReference>
<evidence type="ECO:0000313" key="2">
    <source>
        <dbReference type="Proteomes" id="UP000315724"/>
    </source>
</evidence>
<name>A0A517QQS9_9PLAN</name>
<evidence type="ECO:0000313" key="1">
    <source>
        <dbReference type="EMBL" id="QDT33994.1"/>
    </source>
</evidence>
<organism evidence="1 2">
    <name type="scientific">Thalassoglobus polymorphus</name>
    <dbReference type="NCBI Taxonomy" id="2527994"/>
    <lineage>
        <taxon>Bacteria</taxon>
        <taxon>Pseudomonadati</taxon>
        <taxon>Planctomycetota</taxon>
        <taxon>Planctomycetia</taxon>
        <taxon>Planctomycetales</taxon>
        <taxon>Planctomycetaceae</taxon>
        <taxon>Thalassoglobus</taxon>
    </lineage>
</organism>
<reference evidence="1 2" key="1">
    <citation type="submission" date="2019-02" db="EMBL/GenBank/DDBJ databases">
        <title>Deep-cultivation of Planctomycetes and their phenomic and genomic characterization uncovers novel biology.</title>
        <authorList>
            <person name="Wiegand S."/>
            <person name="Jogler M."/>
            <person name="Boedeker C."/>
            <person name="Pinto D."/>
            <person name="Vollmers J."/>
            <person name="Rivas-Marin E."/>
            <person name="Kohn T."/>
            <person name="Peeters S.H."/>
            <person name="Heuer A."/>
            <person name="Rast P."/>
            <person name="Oberbeckmann S."/>
            <person name="Bunk B."/>
            <person name="Jeske O."/>
            <person name="Meyerdierks A."/>
            <person name="Storesund J.E."/>
            <person name="Kallscheuer N."/>
            <person name="Luecker S."/>
            <person name="Lage O.M."/>
            <person name="Pohl T."/>
            <person name="Merkel B.J."/>
            <person name="Hornburger P."/>
            <person name="Mueller R.-W."/>
            <person name="Bruemmer F."/>
            <person name="Labrenz M."/>
            <person name="Spormann A.M."/>
            <person name="Op den Camp H."/>
            <person name="Overmann J."/>
            <person name="Amann R."/>
            <person name="Jetten M.S.M."/>
            <person name="Mascher T."/>
            <person name="Medema M.H."/>
            <person name="Devos D.P."/>
            <person name="Kaster A.-K."/>
            <person name="Ovreas L."/>
            <person name="Rohde M."/>
            <person name="Galperin M.Y."/>
            <person name="Jogler C."/>
        </authorList>
    </citation>
    <scope>NUCLEOTIDE SEQUENCE [LARGE SCALE GENOMIC DNA]</scope>
    <source>
        <strain evidence="1 2">Mal48</strain>
    </source>
</reference>
<dbReference type="AlphaFoldDB" id="A0A517QQS9"/>
<sequence length="71" mass="7658">MSDDREKSPLSPTAMSLRDAARLLTRTGGDPVSEDMLQADIDAGAPVNADGTLNLVHYAAWLVKEMSRRGD</sequence>
<dbReference type="RefSeq" id="WP_145201220.1">
    <property type="nucleotide sequence ID" value="NZ_CP036267.1"/>
</dbReference>
<dbReference type="KEGG" id="tpol:Mal48_32510"/>
<protein>
    <submittedName>
        <fullName evidence="1">Uncharacterized protein</fullName>
    </submittedName>
</protein>
<keyword evidence="2" id="KW-1185">Reference proteome</keyword>
<gene>
    <name evidence="1" type="ORF">Mal48_32510</name>
</gene>
<accession>A0A517QQS9</accession>
<proteinExistence type="predicted"/>